<organism evidence="1 2">
    <name type="scientific">Leptospira santarosai serovar Arenal str. MAVJ 401</name>
    <dbReference type="NCBI Taxonomy" id="1049976"/>
    <lineage>
        <taxon>Bacteria</taxon>
        <taxon>Pseudomonadati</taxon>
        <taxon>Spirochaetota</taxon>
        <taxon>Spirochaetia</taxon>
        <taxon>Leptospirales</taxon>
        <taxon>Leptospiraceae</taxon>
        <taxon>Leptospira</taxon>
    </lineage>
</organism>
<sequence>MEGTPEFSNSGGFRETKRIAVVNGFEFTRSVTHLYRIGYHSF</sequence>
<dbReference type="AlphaFoldDB" id="M6JIH1"/>
<reference evidence="1 2" key="1">
    <citation type="submission" date="2013-01" db="EMBL/GenBank/DDBJ databases">
        <authorList>
            <person name="Harkins D.M."/>
            <person name="Durkin A.S."/>
            <person name="Brinkac L.M."/>
            <person name="Haft D.H."/>
            <person name="Selengut J.D."/>
            <person name="Sanka R."/>
            <person name="DePew J."/>
            <person name="Purushe J."/>
            <person name="Hartskeerl R.A."/>
            <person name="Ahmed A."/>
            <person name="van der Linden H."/>
            <person name="Goris M.G.A."/>
            <person name="Vinetz J.M."/>
            <person name="Sutton G.G."/>
            <person name="Nierman W.C."/>
            <person name="Fouts D.E."/>
        </authorList>
    </citation>
    <scope>NUCLEOTIDE SEQUENCE [LARGE SCALE GENOMIC DNA]</scope>
    <source>
        <strain evidence="1 2">MAVJ 401</strain>
    </source>
</reference>
<protein>
    <submittedName>
        <fullName evidence="1">Uncharacterized protein</fullName>
    </submittedName>
</protein>
<evidence type="ECO:0000313" key="2">
    <source>
        <dbReference type="Proteomes" id="UP000012106"/>
    </source>
</evidence>
<name>M6JIH1_9LEPT</name>
<proteinExistence type="predicted"/>
<gene>
    <name evidence="1" type="ORF">LEP1GSC063_4016</name>
</gene>
<dbReference type="Proteomes" id="UP000012106">
    <property type="component" value="Unassembled WGS sequence"/>
</dbReference>
<evidence type="ECO:0000313" key="1">
    <source>
        <dbReference type="EMBL" id="EMN21481.1"/>
    </source>
</evidence>
<dbReference type="EMBL" id="AHMU02000050">
    <property type="protein sequence ID" value="EMN21481.1"/>
    <property type="molecule type" value="Genomic_DNA"/>
</dbReference>
<accession>M6JIH1</accession>
<comment type="caution">
    <text evidence="1">The sequence shown here is derived from an EMBL/GenBank/DDBJ whole genome shotgun (WGS) entry which is preliminary data.</text>
</comment>